<accession>A0A2Z7CAG7</accession>
<gene>
    <name evidence="3" type="ORF">F511_21521</name>
</gene>
<feature type="compositionally biased region" description="Polar residues" evidence="1">
    <location>
        <begin position="173"/>
        <end position="188"/>
    </location>
</feature>
<proteinExistence type="predicted"/>
<evidence type="ECO:0000256" key="1">
    <source>
        <dbReference type="SAM" id="MobiDB-lite"/>
    </source>
</evidence>
<keyword evidence="2" id="KW-1133">Transmembrane helix</keyword>
<reference evidence="3 4" key="1">
    <citation type="journal article" date="2015" name="Proc. Natl. Acad. Sci. U.S.A.">
        <title>The resurrection genome of Boea hygrometrica: A blueprint for survival of dehydration.</title>
        <authorList>
            <person name="Xiao L."/>
            <person name="Yang G."/>
            <person name="Zhang L."/>
            <person name="Yang X."/>
            <person name="Zhao S."/>
            <person name="Ji Z."/>
            <person name="Zhou Q."/>
            <person name="Hu M."/>
            <person name="Wang Y."/>
            <person name="Chen M."/>
            <person name="Xu Y."/>
            <person name="Jin H."/>
            <person name="Xiao X."/>
            <person name="Hu G."/>
            <person name="Bao F."/>
            <person name="Hu Y."/>
            <person name="Wan P."/>
            <person name="Li L."/>
            <person name="Deng X."/>
            <person name="Kuang T."/>
            <person name="Xiang C."/>
            <person name="Zhu J.K."/>
            <person name="Oliver M.J."/>
            <person name="He Y."/>
        </authorList>
    </citation>
    <scope>NUCLEOTIDE SEQUENCE [LARGE SCALE GENOMIC DNA]</scope>
    <source>
        <strain evidence="4">cv. XS01</strain>
    </source>
</reference>
<name>A0A2Z7CAG7_9LAMI</name>
<keyword evidence="4" id="KW-1185">Reference proteome</keyword>
<keyword evidence="2" id="KW-0472">Membrane</keyword>
<dbReference type="Proteomes" id="UP000250235">
    <property type="component" value="Unassembled WGS sequence"/>
</dbReference>
<feature type="transmembrane region" description="Helical" evidence="2">
    <location>
        <begin position="66"/>
        <end position="90"/>
    </location>
</feature>
<organism evidence="3 4">
    <name type="scientific">Dorcoceras hygrometricum</name>
    <dbReference type="NCBI Taxonomy" id="472368"/>
    <lineage>
        <taxon>Eukaryota</taxon>
        <taxon>Viridiplantae</taxon>
        <taxon>Streptophyta</taxon>
        <taxon>Embryophyta</taxon>
        <taxon>Tracheophyta</taxon>
        <taxon>Spermatophyta</taxon>
        <taxon>Magnoliopsida</taxon>
        <taxon>eudicotyledons</taxon>
        <taxon>Gunneridae</taxon>
        <taxon>Pentapetalae</taxon>
        <taxon>asterids</taxon>
        <taxon>lamiids</taxon>
        <taxon>Lamiales</taxon>
        <taxon>Gesneriaceae</taxon>
        <taxon>Didymocarpoideae</taxon>
        <taxon>Trichosporeae</taxon>
        <taxon>Loxocarpinae</taxon>
        <taxon>Dorcoceras</taxon>
    </lineage>
</organism>
<dbReference type="AlphaFoldDB" id="A0A2Z7CAG7"/>
<evidence type="ECO:0000313" key="4">
    <source>
        <dbReference type="Proteomes" id="UP000250235"/>
    </source>
</evidence>
<dbReference type="EMBL" id="KQ999410">
    <property type="protein sequence ID" value="KZV41660.1"/>
    <property type="molecule type" value="Genomic_DNA"/>
</dbReference>
<feature type="transmembrane region" description="Helical" evidence="2">
    <location>
        <begin position="27"/>
        <end position="54"/>
    </location>
</feature>
<protein>
    <submittedName>
        <fullName evidence="3">Uncharacterized protein</fullName>
    </submittedName>
</protein>
<keyword evidence="2" id="KW-0812">Transmembrane</keyword>
<evidence type="ECO:0000256" key="2">
    <source>
        <dbReference type="SAM" id="Phobius"/>
    </source>
</evidence>
<feature type="region of interest" description="Disordered" evidence="1">
    <location>
        <begin position="173"/>
        <end position="207"/>
    </location>
</feature>
<evidence type="ECO:0000313" key="3">
    <source>
        <dbReference type="EMBL" id="KZV41660.1"/>
    </source>
</evidence>
<sequence>MHFIGKISAVATGYCCSRLVTVACDWLLLLATGFACDWLLLLATGFAATGYCCLRLVTVARDWFCLRLVGFACDLLLLLATGFACDWLLLLARDWLLLLATGSSCDCGRHSNPVVTTPMIALDFSGMTQQSTSHNVAPNQISQKCTAELTASNQLSHGFVNARQKDSTQVLPSYAGTNNKSKVQNNEECSPKSLDPQEKRTAQISPKASNINSFAPLLQHKFRVQNG</sequence>